<dbReference type="EMBL" id="CM023473">
    <property type="protein sequence ID" value="KAH7954784.1"/>
    <property type="molecule type" value="Genomic_DNA"/>
</dbReference>
<evidence type="ECO:0000313" key="2">
    <source>
        <dbReference type="Proteomes" id="UP000821865"/>
    </source>
</evidence>
<keyword evidence="2" id="KW-1185">Reference proteome</keyword>
<proteinExistence type="predicted"/>
<reference evidence="1" key="1">
    <citation type="submission" date="2020-05" db="EMBL/GenBank/DDBJ databases">
        <title>Large-scale comparative analyses of tick genomes elucidate their genetic diversity and vector capacities.</title>
        <authorList>
            <person name="Jia N."/>
            <person name="Wang J."/>
            <person name="Shi W."/>
            <person name="Du L."/>
            <person name="Sun Y."/>
            <person name="Zhan W."/>
            <person name="Jiang J."/>
            <person name="Wang Q."/>
            <person name="Zhang B."/>
            <person name="Ji P."/>
            <person name="Sakyi L.B."/>
            <person name="Cui X."/>
            <person name="Yuan T."/>
            <person name="Jiang B."/>
            <person name="Yang W."/>
            <person name="Lam T.T.-Y."/>
            <person name="Chang Q."/>
            <person name="Ding S."/>
            <person name="Wang X."/>
            <person name="Zhu J."/>
            <person name="Ruan X."/>
            <person name="Zhao L."/>
            <person name="Wei J."/>
            <person name="Que T."/>
            <person name="Du C."/>
            <person name="Cheng J."/>
            <person name="Dai P."/>
            <person name="Han X."/>
            <person name="Huang E."/>
            <person name="Gao Y."/>
            <person name="Liu J."/>
            <person name="Shao H."/>
            <person name="Ye R."/>
            <person name="Li L."/>
            <person name="Wei W."/>
            <person name="Wang X."/>
            <person name="Wang C."/>
            <person name="Yang T."/>
            <person name="Huo Q."/>
            <person name="Li W."/>
            <person name="Guo W."/>
            <person name="Chen H."/>
            <person name="Zhou L."/>
            <person name="Ni X."/>
            <person name="Tian J."/>
            <person name="Zhou Y."/>
            <person name="Sheng Y."/>
            <person name="Liu T."/>
            <person name="Pan Y."/>
            <person name="Xia L."/>
            <person name="Li J."/>
            <person name="Zhao F."/>
            <person name="Cao W."/>
        </authorList>
    </citation>
    <scope>NUCLEOTIDE SEQUENCE</scope>
    <source>
        <strain evidence="1">Dsil-2018</strain>
    </source>
</reference>
<dbReference type="Proteomes" id="UP000821865">
    <property type="component" value="Chromosome 4"/>
</dbReference>
<gene>
    <name evidence="1" type="ORF">HPB49_021844</name>
</gene>
<protein>
    <submittedName>
        <fullName evidence="1">Uncharacterized protein</fullName>
    </submittedName>
</protein>
<organism evidence="1 2">
    <name type="scientific">Dermacentor silvarum</name>
    <name type="common">Tick</name>
    <dbReference type="NCBI Taxonomy" id="543639"/>
    <lineage>
        <taxon>Eukaryota</taxon>
        <taxon>Metazoa</taxon>
        <taxon>Ecdysozoa</taxon>
        <taxon>Arthropoda</taxon>
        <taxon>Chelicerata</taxon>
        <taxon>Arachnida</taxon>
        <taxon>Acari</taxon>
        <taxon>Parasitiformes</taxon>
        <taxon>Ixodida</taxon>
        <taxon>Ixodoidea</taxon>
        <taxon>Ixodidae</taxon>
        <taxon>Rhipicephalinae</taxon>
        <taxon>Dermacentor</taxon>
    </lineage>
</organism>
<comment type="caution">
    <text evidence="1">The sequence shown here is derived from an EMBL/GenBank/DDBJ whole genome shotgun (WGS) entry which is preliminary data.</text>
</comment>
<sequence>MRPTRLNHHNTRHFYTAKTGFRPNLSTQDSPHLLRRMASARRGNTKRPGILVAVDLKKEFDTVKNAAVTKALEPSGASTLIVKFGKSFLHSRTCENRTSKSNPRVFDNTIEESVKEPY</sequence>
<accession>A0ACB8D047</accession>
<evidence type="ECO:0000313" key="1">
    <source>
        <dbReference type="EMBL" id="KAH7954784.1"/>
    </source>
</evidence>
<name>A0ACB8D047_DERSI</name>